<proteinExistence type="predicted"/>
<feature type="non-terminal residue" evidence="2">
    <location>
        <position position="1"/>
    </location>
</feature>
<comment type="caution">
    <text evidence="2">The sequence shown here is derived from an EMBL/GenBank/DDBJ whole genome shotgun (WGS) entry which is preliminary data.</text>
</comment>
<dbReference type="Pfam" id="PF02984">
    <property type="entry name" value="Cyclin_C"/>
    <property type="match status" value="1"/>
</dbReference>
<sequence length="156" mass="17576">AMLDELTSGILAPTAYPFLMRYLTQSPIVILTNELMKKVCSYYLERTLQEICYLNYDPSLVAAAAVYLALKNDSVTRACWGPGFRPDEAVNLLSSYTTCSISDMHEVARRISKHVNEVPVTASQRTLNAINKKFARMSFRQVSLSYEHGLLGEMQE</sequence>
<dbReference type="Proteomes" id="UP001165060">
    <property type="component" value="Unassembled WGS sequence"/>
</dbReference>
<dbReference type="EMBL" id="BRYB01006794">
    <property type="protein sequence ID" value="GMI57036.1"/>
    <property type="molecule type" value="Genomic_DNA"/>
</dbReference>
<accession>A0ABQ6NCF9</accession>
<dbReference type="SUPFAM" id="SSF47954">
    <property type="entry name" value="Cyclin-like"/>
    <property type="match status" value="1"/>
</dbReference>
<protein>
    <recommendedName>
        <fullName evidence="1">Cyclin C-terminal domain-containing protein</fullName>
    </recommendedName>
</protein>
<dbReference type="InterPro" id="IPR036915">
    <property type="entry name" value="Cyclin-like_sf"/>
</dbReference>
<gene>
    <name evidence="2" type="ORF">TeGR_g3420</name>
</gene>
<dbReference type="SMART" id="SM01332">
    <property type="entry name" value="Cyclin_C"/>
    <property type="match status" value="1"/>
</dbReference>
<keyword evidence="3" id="KW-1185">Reference proteome</keyword>
<dbReference type="InterPro" id="IPR004367">
    <property type="entry name" value="Cyclin_C-dom"/>
</dbReference>
<name>A0ABQ6NCF9_9STRA</name>
<reference evidence="2 3" key="1">
    <citation type="journal article" date="2023" name="Commun. Biol.">
        <title>Genome analysis of Parmales, the sister group of diatoms, reveals the evolutionary specialization of diatoms from phago-mixotrophs to photoautotrophs.</title>
        <authorList>
            <person name="Ban H."/>
            <person name="Sato S."/>
            <person name="Yoshikawa S."/>
            <person name="Yamada K."/>
            <person name="Nakamura Y."/>
            <person name="Ichinomiya M."/>
            <person name="Sato N."/>
            <person name="Blanc-Mathieu R."/>
            <person name="Endo H."/>
            <person name="Kuwata A."/>
            <person name="Ogata H."/>
        </authorList>
    </citation>
    <scope>NUCLEOTIDE SEQUENCE [LARGE SCALE GENOMIC DNA]</scope>
</reference>
<evidence type="ECO:0000313" key="3">
    <source>
        <dbReference type="Proteomes" id="UP001165060"/>
    </source>
</evidence>
<evidence type="ECO:0000313" key="2">
    <source>
        <dbReference type="EMBL" id="GMI57036.1"/>
    </source>
</evidence>
<feature type="domain" description="Cyclin C-terminal" evidence="1">
    <location>
        <begin position="13"/>
        <end position="148"/>
    </location>
</feature>
<organism evidence="2 3">
    <name type="scientific">Tetraparma gracilis</name>
    <dbReference type="NCBI Taxonomy" id="2962635"/>
    <lineage>
        <taxon>Eukaryota</taxon>
        <taxon>Sar</taxon>
        <taxon>Stramenopiles</taxon>
        <taxon>Ochrophyta</taxon>
        <taxon>Bolidophyceae</taxon>
        <taxon>Parmales</taxon>
        <taxon>Triparmaceae</taxon>
        <taxon>Tetraparma</taxon>
    </lineage>
</organism>
<dbReference type="Gene3D" id="1.10.472.10">
    <property type="entry name" value="Cyclin-like"/>
    <property type="match status" value="1"/>
</dbReference>
<evidence type="ECO:0000259" key="1">
    <source>
        <dbReference type="SMART" id="SM01332"/>
    </source>
</evidence>